<dbReference type="HOGENOM" id="CLU_1542509_0_0_1"/>
<dbReference type="PANTHER" id="PTHR36410:SF1">
    <property type="entry name" value="EXPRESSED PROTEIN"/>
    <property type="match status" value="1"/>
</dbReference>
<gene>
    <name evidence="2" type="ORF">SORBI_3001G109000</name>
</gene>
<evidence type="ECO:0000313" key="3">
    <source>
        <dbReference type="Proteomes" id="UP000000768"/>
    </source>
</evidence>
<dbReference type="Gramene" id="EER93545">
    <property type="protein sequence ID" value="EER93545"/>
    <property type="gene ID" value="SORBI_3001G109000"/>
</dbReference>
<feature type="compositionally biased region" description="Basic and acidic residues" evidence="1">
    <location>
        <begin position="158"/>
        <end position="176"/>
    </location>
</feature>
<dbReference type="Proteomes" id="UP000000768">
    <property type="component" value="Chromosome 1"/>
</dbReference>
<sequence length="176" mass="18076">MYPYTLRAAASSSSSSSTGLGFALGRIGGTTTRGGGGGAAAQGLVVPAAGVARGRSVSSTPAGNAPVPGDQGVGMEQPKQQQPQVPAQDAAAGDKNKRRDDMHKTTGDVMSHSFGEGYSTRSDEEGFGGVYGGNDPVEHPGTEIHPSHPEYDTSQGSEVKEKEKARHLKDEKHATA</sequence>
<feature type="compositionally biased region" description="Low complexity" evidence="1">
    <location>
        <begin position="77"/>
        <end position="91"/>
    </location>
</feature>
<dbReference type="KEGG" id="sbi:8063354"/>
<feature type="region of interest" description="Disordered" evidence="1">
    <location>
        <begin position="53"/>
        <end position="176"/>
    </location>
</feature>
<feature type="compositionally biased region" description="Basic and acidic residues" evidence="1">
    <location>
        <begin position="92"/>
        <end position="106"/>
    </location>
</feature>
<feature type="region of interest" description="Disordered" evidence="1">
    <location>
        <begin position="1"/>
        <end position="41"/>
    </location>
</feature>
<dbReference type="EMBL" id="CM000760">
    <property type="protein sequence ID" value="EER93545.1"/>
    <property type="molecule type" value="Genomic_DNA"/>
</dbReference>
<evidence type="ECO:0000256" key="1">
    <source>
        <dbReference type="SAM" id="MobiDB-lite"/>
    </source>
</evidence>
<evidence type="ECO:0000313" key="2">
    <source>
        <dbReference type="EMBL" id="EER93545.1"/>
    </source>
</evidence>
<feature type="compositionally biased region" description="Low complexity" evidence="1">
    <location>
        <begin position="8"/>
        <end position="17"/>
    </location>
</feature>
<protein>
    <submittedName>
        <fullName evidence="2">Uncharacterized protein</fullName>
    </submittedName>
</protein>
<keyword evidence="3" id="KW-1185">Reference proteome</keyword>
<accession>C5WMW4</accession>
<organism evidence="2 3">
    <name type="scientific">Sorghum bicolor</name>
    <name type="common">Sorghum</name>
    <name type="synonym">Sorghum vulgare</name>
    <dbReference type="NCBI Taxonomy" id="4558"/>
    <lineage>
        <taxon>Eukaryota</taxon>
        <taxon>Viridiplantae</taxon>
        <taxon>Streptophyta</taxon>
        <taxon>Embryophyta</taxon>
        <taxon>Tracheophyta</taxon>
        <taxon>Spermatophyta</taxon>
        <taxon>Magnoliopsida</taxon>
        <taxon>Liliopsida</taxon>
        <taxon>Poales</taxon>
        <taxon>Poaceae</taxon>
        <taxon>PACMAD clade</taxon>
        <taxon>Panicoideae</taxon>
        <taxon>Andropogonodae</taxon>
        <taxon>Andropogoneae</taxon>
        <taxon>Sorghinae</taxon>
        <taxon>Sorghum</taxon>
    </lineage>
</organism>
<dbReference type="OMA" id="RRDDMHK"/>
<feature type="compositionally biased region" description="Gly residues" evidence="1">
    <location>
        <begin position="26"/>
        <end position="40"/>
    </location>
</feature>
<name>C5WMW4_SORBI</name>
<dbReference type="AlphaFoldDB" id="C5WMW4"/>
<feature type="compositionally biased region" description="Basic and acidic residues" evidence="1">
    <location>
        <begin position="136"/>
        <end position="151"/>
    </location>
</feature>
<dbReference type="PANTHER" id="PTHR36410">
    <property type="entry name" value="EXPRESSED PROTEIN"/>
    <property type="match status" value="1"/>
</dbReference>
<dbReference type="FunCoup" id="C5WMW4">
    <property type="interactions" value="61"/>
</dbReference>
<reference evidence="2 3" key="1">
    <citation type="journal article" date="2009" name="Nature">
        <title>The Sorghum bicolor genome and the diversification of grasses.</title>
        <authorList>
            <person name="Paterson A.H."/>
            <person name="Bowers J.E."/>
            <person name="Bruggmann R."/>
            <person name="Dubchak I."/>
            <person name="Grimwood J."/>
            <person name="Gundlach H."/>
            <person name="Haberer G."/>
            <person name="Hellsten U."/>
            <person name="Mitros T."/>
            <person name="Poliakov A."/>
            <person name="Schmutz J."/>
            <person name="Spannagl M."/>
            <person name="Tang H."/>
            <person name="Wang X."/>
            <person name="Wicker T."/>
            <person name="Bharti A.K."/>
            <person name="Chapman J."/>
            <person name="Feltus F.A."/>
            <person name="Gowik U."/>
            <person name="Grigoriev I.V."/>
            <person name="Lyons E."/>
            <person name="Maher C.A."/>
            <person name="Martis M."/>
            <person name="Narechania A."/>
            <person name="Otillar R.P."/>
            <person name="Penning B.W."/>
            <person name="Salamov A.A."/>
            <person name="Wang Y."/>
            <person name="Zhang L."/>
            <person name="Carpita N.C."/>
            <person name="Freeling M."/>
            <person name="Gingle A.R."/>
            <person name="Hash C.T."/>
            <person name="Keller B."/>
            <person name="Klein P."/>
            <person name="Kresovich S."/>
            <person name="McCann M.C."/>
            <person name="Ming R."/>
            <person name="Peterson D.G."/>
            <person name="Mehboob-ur-Rahman"/>
            <person name="Ware D."/>
            <person name="Westhoff P."/>
            <person name="Mayer K.F."/>
            <person name="Messing J."/>
            <person name="Rokhsar D.S."/>
        </authorList>
    </citation>
    <scope>NUCLEOTIDE SEQUENCE [LARGE SCALE GENOMIC DNA]</scope>
    <source>
        <strain evidence="3">cv. BTx623</strain>
    </source>
</reference>
<proteinExistence type="predicted"/>
<dbReference type="eggNOG" id="ENOG502S3SE">
    <property type="taxonomic scope" value="Eukaryota"/>
</dbReference>
<dbReference type="InParanoid" id="C5WMW4"/>
<reference evidence="3" key="2">
    <citation type="journal article" date="2018" name="Plant J.">
        <title>The Sorghum bicolor reference genome: improved assembly, gene annotations, a transcriptome atlas, and signatures of genome organization.</title>
        <authorList>
            <person name="McCormick R.F."/>
            <person name="Truong S.K."/>
            <person name="Sreedasyam A."/>
            <person name="Jenkins J."/>
            <person name="Shu S."/>
            <person name="Sims D."/>
            <person name="Kennedy M."/>
            <person name="Amirebrahimi M."/>
            <person name="Weers B.D."/>
            <person name="McKinley B."/>
            <person name="Mattison A."/>
            <person name="Morishige D.T."/>
            <person name="Grimwood J."/>
            <person name="Schmutz J."/>
            <person name="Mullet J.E."/>
        </authorList>
    </citation>
    <scope>NUCLEOTIDE SEQUENCE [LARGE SCALE GENOMIC DNA]</scope>
    <source>
        <strain evidence="3">cv. BTx623</strain>
    </source>
</reference>
<dbReference type="OrthoDB" id="1702799at2759"/>